<proteinExistence type="predicted"/>
<name>A0A0N0LTW9_9HELI</name>
<dbReference type="SMART" id="SM00646">
    <property type="entry name" value="Ami_3"/>
    <property type="match status" value="1"/>
</dbReference>
<comment type="caution">
    <text evidence="5">The sequence shown here is derived from an EMBL/GenBank/DDBJ whole genome shotgun (WGS) entry which is preliminary data.</text>
</comment>
<dbReference type="PANTHER" id="PTHR30404">
    <property type="entry name" value="N-ACETYLMURAMOYL-L-ALANINE AMIDASE"/>
    <property type="match status" value="1"/>
</dbReference>
<dbReference type="SUPFAM" id="SSF53187">
    <property type="entry name" value="Zn-dependent exopeptidases"/>
    <property type="match status" value="1"/>
</dbReference>
<dbReference type="GO" id="GO:0009253">
    <property type="term" value="P:peptidoglycan catabolic process"/>
    <property type="evidence" value="ECO:0007669"/>
    <property type="project" value="InterPro"/>
</dbReference>
<dbReference type="Proteomes" id="UP000037997">
    <property type="component" value="Unassembled WGS sequence"/>
</dbReference>
<dbReference type="InterPro" id="IPR002508">
    <property type="entry name" value="MurNAc-LAA_cat"/>
</dbReference>
<dbReference type="GO" id="GO:0008745">
    <property type="term" value="F:N-acetylmuramoyl-L-alanine amidase activity"/>
    <property type="evidence" value="ECO:0007669"/>
    <property type="project" value="UniProtKB-EC"/>
</dbReference>
<dbReference type="RefSeq" id="WP_054197531.1">
    <property type="nucleotide sequence ID" value="NZ_CAWUYM010000028.1"/>
</dbReference>
<keyword evidence="3" id="KW-0378">Hydrolase</keyword>
<evidence type="ECO:0000256" key="3">
    <source>
        <dbReference type="ARBA" id="ARBA00022801"/>
    </source>
</evidence>
<gene>
    <name evidence="5" type="ORF">HPU229334_01555</name>
</gene>
<dbReference type="PANTHER" id="PTHR30404:SF0">
    <property type="entry name" value="N-ACETYLMURAMOYL-L-ALANINE AMIDASE AMIC"/>
    <property type="match status" value="1"/>
</dbReference>
<accession>A0A0N0LTW9</accession>
<comment type="catalytic activity">
    <reaction evidence="1">
        <text>Hydrolyzes the link between N-acetylmuramoyl residues and L-amino acid residues in certain cell-wall glycopeptides.</text>
        <dbReference type="EC" id="3.5.1.28"/>
    </reaction>
</comment>
<dbReference type="STRING" id="35818.HPU229336_04655"/>
<dbReference type="CDD" id="cd02696">
    <property type="entry name" value="MurNAc-LAA"/>
    <property type="match status" value="1"/>
</dbReference>
<evidence type="ECO:0000313" key="6">
    <source>
        <dbReference type="Proteomes" id="UP000037997"/>
    </source>
</evidence>
<dbReference type="PATRIC" id="fig|35818.11.peg.306"/>
<feature type="domain" description="MurNAc-LAA" evidence="4">
    <location>
        <begin position="203"/>
        <end position="356"/>
    </location>
</feature>
<dbReference type="EMBL" id="JNOC01000015">
    <property type="protein sequence ID" value="KPH56438.1"/>
    <property type="molecule type" value="Genomic_DNA"/>
</dbReference>
<dbReference type="Pfam" id="PF01520">
    <property type="entry name" value="Amidase_3"/>
    <property type="match status" value="1"/>
</dbReference>
<dbReference type="AlphaFoldDB" id="A0A0N0LTW9"/>
<evidence type="ECO:0000313" key="5">
    <source>
        <dbReference type="EMBL" id="KPH56438.1"/>
    </source>
</evidence>
<organism evidence="5 6">
    <name type="scientific">Helicobacter pullorum</name>
    <dbReference type="NCBI Taxonomy" id="35818"/>
    <lineage>
        <taxon>Bacteria</taxon>
        <taxon>Pseudomonadati</taxon>
        <taxon>Campylobacterota</taxon>
        <taxon>Epsilonproteobacteria</taxon>
        <taxon>Campylobacterales</taxon>
        <taxon>Helicobacteraceae</taxon>
        <taxon>Helicobacter</taxon>
    </lineage>
</organism>
<sequence length="363" mass="40722">MMRFVVVVCFFCSLLMGGGLEILSVKQTQNGITLRFNQTITKNHFKKFVLENKQELRYVYDIQASLMGSAKSFEIQGTKIKIAQNSPTKVRLVIQTPKKLEIALAVSQKQASFTFPNTNNISIPMLFGKDTSKNSKINTNDKIIVIDPGHGGKDCGAVGVNKTCEKNVVLKIGLYLRDNLKERGYKVYMTRSSDKFVGLRDRTKFANNKNADLFISIHANAIMDNKDELEGVESYFLSTARSERAKKVAALENKDDIEAMNYFSKQSFLNTLNTQRIIASNRLAIDIQYGMLSSLRKEYKIVDGGVREGPFWVLAGAVMPSVLLEVGYITHPKEGKRLSQTKFQKNIAKGIADGVDSYFIRNP</sequence>
<reference evidence="5 6" key="1">
    <citation type="submission" date="2014-06" db="EMBL/GenBank/DDBJ databases">
        <title>Helicobacter pullorum isolates in fresh chicken meat - phenotypic and genotypic features.</title>
        <authorList>
            <person name="Borges V."/>
            <person name="Santos A."/>
            <person name="Correia C.B."/>
            <person name="Saraiva M."/>
            <person name="Menard A."/>
            <person name="Vieira L."/>
            <person name="Sampaio D.A."/>
            <person name="Gomes J.P."/>
            <person name="Oleastro M."/>
        </authorList>
    </citation>
    <scope>NUCLEOTIDE SEQUENCE [LARGE SCALE GENOMIC DNA]</scope>
    <source>
        <strain evidence="5 6">229334/12</strain>
    </source>
</reference>
<dbReference type="InterPro" id="IPR050695">
    <property type="entry name" value="N-acetylmuramoyl_amidase_3"/>
</dbReference>
<evidence type="ECO:0000259" key="4">
    <source>
        <dbReference type="SMART" id="SM00646"/>
    </source>
</evidence>
<dbReference type="GO" id="GO:0030288">
    <property type="term" value="C:outer membrane-bounded periplasmic space"/>
    <property type="evidence" value="ECO:0007669"/>
    <property type="project" value="TreeGrafter"/>
</dbReference>
<dbReference type="Gene3D" id="3.40.630.40">
    <property type="entry name" value="Zn-dependent exopeptidases"/>
    <property type="match status" value="1"/>
</dbReference>
<evidence type="ECO:0000256" key="1">
    <source>
        <dbReference type="ARBA" id="ARBA00001561"/>
    </source>
</evidence>
<dbReference type="FunFam" id="3.40.630.40:FF:000005">
    <property type="entry name" value="N-acetylmuramoyl-L-alanine amidase (AmiA)"/>
    <property type="match status" value="1"/>
</dbReference>
<evidence type="ECO:0000256" key="2">
    <source>
        <dbReference type="ARBA" id="ARBA00011901"/>
    </source>
</evidence>
<dbReference type="EC" id="3.5.1.28" evidence="2"/>
<protein>
    <recommendedName>
        <fullName evidence="2">N-acetylmuramoyl-L-alanine amidase</fullName>
        <ecNumber evidence="2">3.5.1.28</ecNumber>
    </recommendedName>
</protein>